<dbReference type="Proteomes" id="UP000316621">
    <property type="component" value="Chromosome 2"/>
</dbReference>
<accession>A0A4Y7ITW7</accession>
<reference evidence="1 2" key="1">
    <citation type="journal article" date="2018" name="Science">
        <title>The opium poppy genome and morphinan production.</title>
        <authorList>
            <person name="Guo L."/>
            <person name="Winzer T."/>
            <person name="Yang X."/>
            <person name="Li Y."/>
            <person name="Ning Z."/>
            <person name="He Z."/>
            <person name="Teodor R."/>
            <person name="Lu Y."/>
            <person name="Bowser T.A."/>
            <person name="Graham I.A."/>
            <person name="Ye K."/>
        </authorList>
    </citation>
    <scope>NUCLEOTIDE SEQUENCE [LARGE SCALE GENOMIC DNA]</scope>
    <source>
        <strain evidence="2">cv. HN1</strain>
        <tissue evidence="1">Leaves</tissue>
    </source>
</reference>
<dbReference type="AlphaFoldDB" id="A0A4Y7ITW7"/>
<evidence type="ECO:0000313" key="1">
    <source>
        <dbReference type="EMBL" id="RZC51230.1"/>
    </source>
</evidence>
<organism evidence="1 2">
    <name type="scientific">Papaver somniferum</name>
    <name type="common">Opium poppy</name>
    <dbReference type="NCBI Taxonomy" id="3469"/>
    <lineage>
        <taxon>Eukaryota</taxon>
        <taxon>Viridiplantae</taxon>
        <taxon>Streptophyta</taxon>
        <taxon>Embryophyta</taxon>
        <taxon>Tracheophyta</taxon>
        <taxon>Spermatophyta</taxon>
        <taxon>Magnoliopsida</taxon>
        <taxon>Ranunculales</taxon>
        <taxon>Papaveraceae</taxon>
        <taxon>Papaveroideae</taxon>
        <taxon>Papaver</taxon>
    </lineage>
</organism>
<gene>
    <name evidence="1" type="ORF">C5167_019653</name>
</gene>
<dbReference type="EMBL" id="CM010716">
    <property type="protein sequence ID" value="RZC51230.1"/>
    <property type="molecule type" value="Genomic_DNA"/>
</dbReference>
<sequence length="69" mass="8088">MMVLSIQQRGLMSEIESERIRERDCIEWNGRHIARACYTSDGIMFFSIAALVNCRRRSIQSFQYVSMVP</sequence>
<proteinExistence type="predicted"/>
<keyword evidence="2" id="KW-1185">Reference proteome</keyword>
<name>A0A4Y7ITW7_PAPSO</name>
<dbReference type="Gramene" id="RZC51230">
    <property type="protein sequence ID" value="RZC51230"/>
    <property type="gene ID" value="C5167_019653"/>
</dbReference>
<protein>
    <submittedName>
        <fullName evidence="1">Uncharacterized protein</fullName>
    </submittedName>
</protein>
<evidence type="ECO:0000313" key="2">
    <source>
        <dbReference type="Proteomes" id="UP000316621"/>
    </source>
</evidence>